<accession>A0A0D3ISY5</accession>
<feature type="chain" id="PRO_5044257237" description="MACPF domain-containing protein" evidence="1">
    <location>
        <begin position="26"/>
        <end position="595"/>
    </location>
</feature>
<dbReference type="AlphaFoldDB" id="A0A0D3ISY5"/>
<dbReference type="RefSeq" id="XP_005766799.1">
    <property type="nucleotide sequence ID" value="XM_005766742.1"/>
</dbReference>
<keyword evidence="1" id="KW-0732">Signal</keyword>
<dbReference type="GeneID" id="17260480"/>
<evidence type="ECO:0000256" key="1">
    <source>
        <dbReference type="SAM" id="SignalP"/>
    </source>
</evidence>
<evidence type="ECO:0008006" key="4">
    <source>
        <dbReference type="Google" id="ProtNLM"/>
    </source>
</evidence>
<dbReference type="HOGENOM" id="CLU_458887_0_0_1"/>
<name>A0A0D3ISY5_EMIH1</name>
<proteinExistence type="predicted"/>
<feature type="signal peptide" evidence="1">
    <location>
        <begin position="1"/>
        <end position="25"/>
    </location>
</feature>
<reference evidence="2" key="2">
    <citation type="submission" date="2024-10" db="UniProtKB">
        <authorList>
            <consortium name="EnsemblProtists"/>
        </authorList>
    </citation>
    <scope>IDENTIFICATION</scope>
</reference>
<dbReference type="PaxDb" id="2903-EOD14370"/>
<reference evidence="3" key="1">
    <citation type="journal article" date="2013" name="Nature">
        <title>Pan genome of the phytoplankton Emiliania underpins its global distribution.</title>
        <authorList>
            <person name="Read B.A."/>
            <person name="Kegel J."/>
            <person name="Klute M.J."/>
            <person name="Kuo A."/>
            <person name="Lefebvre S.C."/>
            <person name="Maumus F."/>
            <person name="Mayer C."/>
            <person name="Miller J."/>
            <person name="Monier A."/>
            <person name="Salamov A."/>
            <person name="Young J."/>
            <person name="Aguilar M."/>
            <person name="Claverie J.M."/>
            <person name="Frickenhaus S."/>
            <person name="Gonzalez K."/>
            <person name="Herman E.K."/>
            <person name="Lin Y.C."/>
            <person name="Napier J."/>
            <person name="Ogata H."/>
            <person name="Sarno A.F."/>
            <person name="Shmutz J."/>
            <person name="Schroeder D."/>
            <person name="de Vargas C."/>
            <person name="Verret F."/>
            <person name="von Dassow P."/>
            <person name="Valentin K."/>
            <person name="Van de Peer Y."/>
            <person name="Wheeler G."/>
            <person name="Dacks J.B."/>
            <person name="Delwiche C.F."/>
            <person name="Dyhrman S.T."/>
            <person name="Glockner G."/>
            <person name="John U."/>
            <person name="Richards T."/>
            <person name="Worden A.Z."/>
            <person name="Zhang X."/>
            <person name="Grigoriev I.V."/>
            <person name="Allen A.E."/>
            <person name="Bidle K."/>
            <person name="Borodovsky M."/>
            <person name="Bowler C."/>
            <person name="Brownlee C."/>
            <person name="Cock J.M."/>
            <person name="Elias M."/>
            <person name="Gladyshev V.N."/>
            <person name="Groth M."/>
            <person name="Guda C."/>
            <person name="Hadaegh A."/>
            <person name="Iglesias-Rodriguez M.D."/>
            <person name="Jenkins J."/>
            <person name="Jones B.M."/>
            <person name="Lawson T."/>
            <person name="Leese F."/>
            <person name="Lindquist E."/>
            <person name="Lobanov A."/>
            <person name="Lomsadze A."/>
            <person name="Malik S.B."/>
            <person name="Marsh M.E."/>
            <person name="Mackinder L."/>
            <person name="Mock T."/>
            <person name="Mueller-Roeber B."/>
            <person name="Pagarete A."/>
            <person name="Parker M."/>
            <person name="Probert I."/>
            <person name="Quesneville H."/>
            <person name="Raines C."/>
            <person name="Rensing S.A."/>
            <person name="Riano-Pachon D.M."/>
            <person name="Richier S."/>
            <person name="Rokitta S."/>
            <person name="Shiraiwa Y."/>
            <person name="Soanes D.M."/>
            <person name="van der Giezen M."/>
            <person name="Wahlund T.M."/>
            <person name="Williams B."/>
            <person name="Wilson W."/>
            <person name="Wolfe G."/>
            <person name="Wurch L.L."/>
        </authorList>
    </citation>
    <scope>NUCLEOTIDE SEQUENCE</scope>
</reference>
<dbReference type="Proteomes" id="UP000013827">
    <property type="component" value="Unassembled WGS sequence"/>
</dbReference>
<evidence type="ECO:0000313" key="2">
    <source>
        <dbReference type="EnsemblProtists" id="EOD14370"/>
    </source>
</evidence>
<dbReference type="KEGG" id="ehx:EMIHUDRAFT_211787"/>
<protein>
    <recommendedName>
        <fullName evidence="4">MACPF domain-containing protein</fullName>
    </recommendedName>
</protein>
<evidence type="ECO:0000313" key="3">
    <source>
        <dbReference type="Proteomes" id="UP000013827"/>
    </source>
</evidence>
<dbReference type="EnsemblProtists" id="EOD14370">
    <property type="protein sequence ID" value="EOD14370"/>
    <property type="gene ID" value="EMIHUDRAFT_211787"/>
</dbReference>
<sequence length="595" mass="63025">MAAMTLMLARFLALLALTLLGCTGGAVPVDAQPRMGLEFGSAPSSDSHLPGVGVDSIEALYRNRLFANALLGGDSLGDSLITSTPIPMKGAGNCQLGAAYQPGTGCNIVPEGDDVAGYAKRTTVVIASSSDFSTSVHAAAKASASGYGIEASGAMSQVTQGDLSTQSGGVYLQAYSNEVGTKSLFHYQASEMEPAAIAAFKAGPESWSRMNYPVYFVTHLLYGGYFNGGYTFTSKTTSSNSAFDAAASISGSGWGVSASAQANYQSTRTEYQDSVSLTTMVECSPAGCLDLSSSNLQNGVPSTTAVLPAAIQDSYINWYNGLKGGQQVSAIRVASLADTEAFAELRQEALSPNNSWGWTESSIDSLFQLPTASFMQAWVAASVEAQGQHNAIEGAVQATRSCAKKVHETLRTQAAQMGIQIGIINSKENLQYYQTQQSVYLGPNGADEWAWSAIKTLYNEAQSNIANYGTNWFFCYDKDNNKCSMGACTHDFGKTKACCGQTYHGDDSRQIYQCPPSHPKCMSYRSDVGPNGFGVCFAVNNGVLMGDGPLPCAKSYGQCDTPTWDNWSCCPKEFPSCGKGVSGFMYEDQPFGFCG</sequence>
<keyword evidence="3" id="KW-1185">Reference proteome</keyword>
<organism evidence="2 3">
    <name type="scientific">Emiliania huxleyi (strain CCMP1516)</name>
    <dbReference type="NCBI Taxonomy" id="280463"/>
    <lineage>
        <taxon>Eukaryota</taxon>
        <taxon>Haptista</taxon>
        <taxon>Haptophyta</taxon>
        <taxon>Prymnesiophyceae</taxon>
        <taxon>Isochrysidales</taxon>
        <taxon>Noelaerhabdaceae</taxon>
        <taxon>Emiliania</taxon>
    </lineage>
</organism>